<dbReference type="RefSeq" id="WP_344109260.1">
    <property type="nucleotide sequence ID" value="NZ_BAAAPC010000034.1"/>
</dbReference>
<proteinExistence type="predicted"/>
<comment type="caution">
    <text evidence="2">The sequence shown here is derived from an EMBL/GenBank/DDBJ whole genome shotgun (WGS) entry which is preliminary data.</text>
</comment>
<dbReference type="SUPFAM" id="SSF54427">
    <property type="entry name" value="NTF2-like"/>
    <property type="match status" value="1"/>
</dbReference>
<evidence type="ECO:0000313" key="2">
    <source>
        <dbReference type="EMBL" id="GAA2016714.1"/>
    </source>
</evidence>
<sequence>MSDDIGTPRGATEAAVQDQLTTIADEWAAAIVSDDAALIGSFMGDEWVIVSESGTTTKEQFLSAVESGELSHSAMERVSEARVRLYGVTAVFTARVTNTAHYQGQRFDADEWTTDVFVRRGGRWMCVLTHITEVASP</sequence>
<gene>
    <name evidence="2" type="ORF">GCM10009799_51100</name>
</gene>
<dbReference type="EMBL" id="BAAAPC010000034">
    <property type="protein sequence ID" value="GAA2016714.1"/>
    <property type="molecule type" value="Genomic_DNA"/>
</dbReference>
<name>A0ABP5F7R9_9ACTN</name>
<dbReference type="Gene3D" id="3.10.450.50">
    <property type="match status" value="1"/>
</dbReference>
<protein>
    <recommendedName>
        <fullName evidence="1">DUF4440 domain-containing protein</fullName>
    </recommendedName>
</protein>
<keyword evidence="3" id="KW-1185">Reference proteome</keyword>
<dbReference type="InterPro" id="IPR032710">
    <property type="entry name" value="NTF2-like_dom_sf"/>
</dbReference>
<feature type="domain" description="DUF4440" evidence="1">
    <location>
        <begin position="22"/>
        <end position="125"/>
    </location>
</feature>
<organism evidence="2 3">
    <name type="scientific">Nocardiopsis rhodophaea</name>
    <dbReference type="NCBI Taxonomy" id="280238"/>
    <lineage>
        <taxon>Bacteria</taxon>
        <taxon>Bacillati</taxon>
        <taxon>Actinomycetota</taxon>
        <taxon>Actinomycetes</taxon>
        <taxon>Streptosporangiales</taxon>
        <taxon>Nocardiopsidaceae</taxon>
        <taxon>Nocardiopsis</taxon>
    </lineage>
</organism>
<evidence type="ECO:0000313" key="3">
    <source>
        <dbReference type="Proteomes" id="UP001501585"/>
    </source>
</evidence>
<evidence type="ECO:0000259" key="1">
    <source>
        <dbReference type="Pfam" id="PF14534"/>
    </source>
</evidence>
<accession>A0ABP5F7R9</accession>
<dbReference type="InterPro" id="IPR027843">
    <property type="entry name" value="DUF4440"/>
</dbReference>
<reference evidence="3" key="1">
    <citation type="journal article" date="2019" name="Int. J. Syst. Evol. Microbiol.">
        <title>The Global Catalogue of Microorganisms (GCM) 10K type strain sequencing project: providing services to taxonomists for standard genome sequencing and annotation.</title>
        <authorList>
            <consortium name="The Broad Institute Genomics Platform"/>
            <consortium name="The Broad Institute Genome Sequencing Center for Infectious Disease"/>
            <person name="Wu L."/>
            <person name="Ma J."/>
        </authorList>
    </citation>
    <scope>NUCLEOTIDE SEQUENCE [LARGE SCALE GENOMIC DNA]</scope>
    <source>
        <strain evidence="3">JCM 15313</strain>
    </source>
</reference>
<dbReference type="Pfam" id="PF14534">
    <property type="entry name" value="DUF4440"/>
    <property type="match status" value="1"/>
</dbReference>
<dbReference type="Proteomes" id="UP001501585">
    <property type="component" value="Unassembled WGS sequence"/>
</dbReference>